<feature type="transmembrane region" description="Helical" evidence="1">
    <location>
        <begin position="136"/>
        <end position="157"/>
    </location>
</feature>
<protein>
    <recommendedName>
        <fullName evidence="2">CAAX prenyl protease 2/Lysostaphin resistance protein A-like domain-containing protein</fullName>
    </recommendedName>
</protein>
<dbReference type="GO" id="GO:0080120">
    <property type="term" value="P:CAAX-box protein maturation"/>
    <property type="evidence" value="ECO:0007669"/>
    <property type="project" value="UniProtKB-ARBA"/>
</dbReference>
<keyword evidence="1" id="KW-1133">Transmembrane helix</keyword>
<evidence type="ECO:0000256" key="1">
    <source>
        <dbReference type="SAM" id="Phobius"/>
    </source>
</evidence>
<feature type="transmembrane region" description="Helical" evidence="1">
    <location>
        <begin position="25"/>
        <end position="45"/>
    </location>
</feature>
<keyword evidence="4" id="KW-1185">Reference proteome</keyword>
<dbReference type="STRING" id="564117.SAMN05216369_0701"/>
<keyword evidence="1" id="KW-0472">Membrane</keyword>
<organism evidence="3 4">
    <name type="scientific">Marinobacter antarcticus</name>
    <dbReference type="NCBI Taxonomy" id="564117"/>
    <lineage>
        <taxon>Bacteria</taxon>
        <taxon>Pseudomonadati</taxon>
        <taxon>Pseudomonadota</taxon>
        <taxon>Gammaproteobacteria</taxon>
        <taxon>Pseudomonadales</taxon>
        <taxon>Marinobacteraceae</taxon>
        <taxon>Marinobacter</taxon>
    </lineage>
</organism>
<feature type="transmembrane region" description="Helical" evidence="1">
    <location>
        <begin position="51"/>
        <end position="69"/>
    </location>
</feature>
<dbReference type="RefSeq" id="WP_072795538.1">
    <property type="nucleotide sequence ID" value="NZ_FRAQ01000001.1"/>
</dbReference>
<evidence type="ECO:0000313" key="3">
    <source>
        <dbReference type="EMBL" id="SHK15430.1"/>
    </source>
</evidence>
<feature type="domain" description="CAAX prenyl protease 2/Lysostaphin resistance protein A-like" evidence="2">
    <location>
        <begin position="52"/>
        <end position="148"/>
    </location>
</feature>
<dbReference type="AlphaFoldDB" id="A0A1M6Q5J9"/>
<reference evidence="4" key="1">
    <citation type="submission" date="2016-11" db="EMBL/GenBank/DDBJ databases">
        <authorList>
            <person name="Varghese N."/>
            <person name="Submissions S."/>
        </authorList>
    </citation>
    <scope>NUCLEOTIDE SEQUENCE [LARGE SCALE GENOMIC DNA]</scope>
    <source>
        <strain evidence="4">CGMCC 1.10835</strain>
    </source>
</reference>
<proteinExistence type="predicted"/>
<name>A0A1M6Q5J9_9GAMM</name>
<feature type="transmembrane region" description="Helical" evidence="1">
    <location>
        <begin position="114"/>
        <end position="129"/>
    </location>
</feature>
<dbReference type="NCBIfam" id="NF033192">
    <property type="entry name" value="JDVT-CAAX"/>
    <property type="match status" value="1"/>
</dbReference>
<sequence length="158" mass="17286">MHESASLKSQLGLTLPKRLFADRQFILALITGCCLSVVVGALAGGDARLDTSWMALVSLILWAPVVEEIAFRGVVQGYLSDTAFGKRHLAGLSFANLIAAFLFAAWHLVYRTDLLAWLVFIPALAFGYFRDRHGSLLPCVILHAAWNAALLPGWYLVS</sequence>
<dbReference type="InterPro" id="IPR003675">
    <property type="entry name" value="Rce1/LyrA-like_dom"/>
</dbReference>
<dbReference type="GO" id="GO:0004175">
    <property type="term" value="F:endopeptidase activity"/>
    <property type="evidence" value="ECO:0007669"/>
    <property type="project" value="UniProtKB-ARBA"/>
</dbReference>
<dbReference type="Proteomes" id="UP000184497">
    <property type="component" value="Unassembled WGS sequence"/>
</dbReference>
<dbReference type="EMBL" id="FRAQ01000001">
    <property type="protein sequence ID" value="SHK15430.1"/>
    <property type="molecule type" value="Genomic_DNA"/>
</dbReference>
<accession>A0A1M6Q5J9</accession>
<keyword evidence="1" id="KW-0812">Transmembrane</keyword>
<dbReference type="OrthoDB" id="9799666at2"/>
<evidence type="ECO:0000313" key="4">
    <source>
        <dbReference type="Proteomes" id="UP000184497"/>
    </source>
</evidence>
<evidence type="ECO:0000259" key="2">
    <source>
        <dbReference type="Pfam" id="PF02517"/>
    </source>
</evidence>
<gene>
    <name evidence="3" type="ORF">SAMN05216369_0701</name>
</gene>
<feature type="transmembrane region" description="Helical" evidence="1">
    <location>
        <begin position="89"/>
        <end position="108"/>
    </location>
</feature>
<dbReference type="Pfam" id="PF02517">
    <property type="entry name" value="Rce1-like"/>
    <property type="match status" value="1"/>
</dbReference>